<evidence type="ECO:0000313" key="2">
    <source>
        <dbReference type="EMBL" id="MFC5058397.1"/>
    </source>
</evidence>
<dbReference type="CDD" id="cd00093">
    <property type="entry name" value="HTH_XRE"/>
    <property type="match status" value="1"/>
</dbReference>
<evidence type="ECO:0000313" key="3">
    <source>
        <dbReference type="Proteomes" id="UP001595833"/>
    </source>
</evidence>
<evidence type="ECO:0000256" key="1">
    <source>
        <dbReference type="SAM" id="MobiDB-lite"/>
    </source>
</evidence>
<dbReference type="Proteomes" id="UP001595833">
    <property type="component" value="Unassembled WGS sequence"/>
</dbReference>
<protein>
    <submittedName>
        <fullName evidence="2">Helix-turn-helix domain-containing protein</fullName>
    </submittedName>
</protein>
<dbReference type="InterPro" id="IPR001387">
    <property type="entry name" value="Cro/C1-type_HTH"/>
</dbReference>
<reference evidence="3" key="1">
    <citation type="journal article" date="2019" name="Int. J. Syst. Evol. Microbiol.">
        <title>The Global Catalogue of Microorganisms (GCM) 10K type strain sequencing project: providing services to taxonomists for standard genome sequencing and annotation.</title>
        <authorList>
            <consortium name="The Broad Institute Genomics Platform"/>
            <consortium name="The Broad Institute Genome Sequencing Center for Infectious Disease"/>
            <person name="Wu L."/>
            <person name="Ma J."/>
        </authorList>
    </citation>
    <scope>NUCLEOTIDE SEQUENCE [LARGE SCALE GENOMIC DNA]</scope>
    <source>
        <strain evidence="3">KCTC 12848</strain>
    </source>
</reference>
<organism evidence="2 3">
    <name type="scientific">Saccharothrix xinjiangensis</name>
    <dbReference type="NCBI Taxonomy" id="204798"/>
    <lineage>
        <taxon>Bacteria</taxon>
        <taxon>Bacillati</taxon>
        <taxon>Actinomycetota</taxon>
        <taxon>Actinomycetes</taxon>
        <taxon>Pseudonocardiales</taxon>
        <taxon>Pseudonocardiaceae</taxon>
        <taxon>Saccharothrix</taxon>
    </lineage>
</organism>
<proteinExistence type="predicted"/>
<dbReference type="EMBL" id="JBHSJB010000032">
    <property type="protein sequence ID" value="MFC5058397.1"/>
    <property type="molecule type" value="Genomic_DNA"/>
</dbReference>
<sequence>MAVHRRNPLTQRRGGGVVEPSLYSIRLRKEELDQARKAAGLRSDYALARAIGVIRSTVTRVFAGELQPSGAFIAGVVAVFARFDRYFEVVRGQTEVVVPGVDSGRAPQGDVDDVGRARRAA</sequence>
<gene>
    <name evidence="2" type="ORF">ACFPFM_32200</name>
</gene>
<keyword evidence="3" id="KW-1185">Reference proteome</keyword>
<accession>A0ABV9Y9X6</accession>
<name>A0ABV9Y9X6_9PSEU</name>
<comment type="caution">
    <text evidence="2">The sequence shown here is derived from an EMBL/GenBank/DDBJ whole genome shotgun (WGS) entry which is preliminary data.</text>
</comment>
<dbReference type="RefSeq" id="WP_344041036.1">
    <property type="nucleotide sequence ID" value="NZ_BAAAKE010000027.1"/>
</dbReference>
<feature type="region of interest" description="Disordered" evidence="1">
    <location>
        <begin position="100"/>
        <end position="121"/>
    </location>
</feature>